<reference evidence="1" key="1">
    <citation type="submission" date="2018-06" db="EMBL/GenBank/DDBJ databases">
        <authorList>
            <person name="Zhirakovskaya E."/>
        </authorList>
    </citation>
    <scope>NUCLEOTIDE SEQUENCE</scope>
</reference>
<accession>A0A3B0R412</accession>
<name>A0A3B0R412_9ZZZZ</name>
<dbReference type="AlphaFoldDB" id="A0A3B0R412"/>
<organism evidence="1">
    <name type="scientific">hydrothermal vent metagenome</name>
    <dbReference type="NCBI Taxonomy" id="652676"/>
    <lineage>
        <taxon>unclassified sequences</taxon>
        <taxon>metagenomes</taxon>
        <taxon>ecological metagenomes</taxon>
    </lineage>
</organism>
<gene>
    <name evidence="1" type="ORF">MNBD_DELTA01-1665</name>
</gene>
<sequence>MIKQLVMPEDDIFFTHTMARLLEDQGQMEDAFTIYKILAAAAPEDEALSCKVRELKVLAMQKRVARKARRAR</sequence>
<evidence type="ECO:0000313" key="1">
    <source>
        <dbReference type="EMBL" id="VAV82628.1"/>
    </source>
</evidence>
<dbReference type="EMBL" id="UOEA01000023">
    <property type="protein sequence ID" value="VAV82628.1"/>
    <property type="molecule type" value="Genomic_DNA"/>
</dbReference>
<proteinExistence type="predicted"/>
<protein>
    <submittedName>
        <fullName evidence="1">Uncharacterized protein</fullName>
    </submittedName>
</protein>